<keyword evidence="10" id="KW-0282">Flagellum</keyword>
<accession>A0A923LMZ9</accession>
<dbReference type="RefSeq" id="WP_178050740.1">
    <property type="nucleotide sequence ID" value="NZ_JACOPH010000002.1"/>
</dbReference>
<dbReference type="EMBL" id="JACOPH010000002">
    <property type="protein sequence ID" value="MBC5713277.1"/>
    <property type="molecule type" value="Genomic_DNA"/>
</dbReference>
<evidence type="ECO:0000256" key="7">
    <source>
        <dbReference type="ARBA" id="ARBA00023143"/>
    </source>
</evidence>
<dbReference type="Proteomes" id="UP000606720">
    <property type="component" value="Unassembled WGS sequence"/>
</dbReference>
<organism evidence="10 11">
    <name type="scientific">Roseburia zhanii</name>
    <dbReference type="NCBI Taxonomy" id="2763064"/>
    <lineage>
        <taxon>Bacteria</taxon>
        <taxon>Bacillati</taxon>
        <taxon>Bacillota</taxon>
        <taxon>Clostridia</taxon>
        <taxon>Lachnospirales</taxon>
        <taxon>Lachnospiraceae</taxon>
        <taxon>Roseburia</taxon>
    </lineage>
</organism>
<keyword evidence="4 9" id="KW-0812">Transmembrane</keyword>
<keyword evidence="5 9" id="KW-1133">Transmembrane helix</keyword>
<dbReference type="Pfam" id="PF04347">
    <property type="entry name" value="FliO"/>
    <property type="match status" value="1"/>
</dbReference>
<evidence type="ECO:0000313" key="10">
    <source>
        <dbReference type="EMBL" id="MBC5713277.1"/>
    </source>
</evidence>
<sequence length="124" mass="14189">MVAVQTSSLDSFVQLIGVLVIFVFVLLITYVATRWIAGYQKGHSFNRNLKVIETLKVTQNKYIQIVEAGNEYLVIAIGKDEIRLLTKLTEEQLKEVPTEELPMSFSSESFKDILDKIKKRIPKK</sequence>
<reference evidence="10" key="1">
    <citation type="submission" date="2020-08" db="EMBL/GenBank/DDBJ databases">
        <title>Genome public.</title>
        <authorList>
            <person name="Liu C."/>
            <person name="Sun Q."/>
        </authorList>
    </citation>
    <scope>NUCLEOTIDE SEQUENCE</scope>
    <source>
        <strain evidence="10">BX1005</strain>
    </source>
</reference>
<evidence type="ECO:0000313" key="11">
    <source>
        <dbReference type="Proteomes" id="UP000606720"/>
    </source>
</evidence>
<keyword evidence="3" id="KW-1003">Cell membrane</keyword>
<dbReference type="GO" id="GO:0044781">
    <property type="term" value="P:bacterial-type flagellum organization"/>
    <property type="evidence" value="ECO:0007669"/>
    <property type="project" value="InterPro"/>
</dbReference>
<dbReference type="GO" id="GO:0005886">
    <property type="term" value="C:plasma membrane"/>
    <property type="evidence" value="ECO:0007669"/>
    <property type="project" value="UniProtKB-SubCell"/>
</dbReference>
<evidence type="ECO:0000256" key="1">
    <source>
        <dbReference type="ARBA" id="ARBA00004117"/>
    </source>
</evidence>
<dbReference type="InterPro" id="IPR052205">
    <property type="entry name" value="FliO/MopB"/>
</dbReference>
<evidence type="ECO:0000256" key="6">
    <source>
        <dbReference type="ARBA" id="ARBA00023136"/>
    </source>
</evidence>
<feature type="transmembrane region" description="Helical" evidence="9">
    <location>
        <begin position="12"/>
        <end position="37"/>
    </location>
</feature>
<protein>
    <submittedName>
        <fullName evidence="10">Flagellar biosynthetic protein FliO</fullName>
    </submittedName>
</protein>
<evidence type="ECO:0000256" key="5">
    <source>
        <dbReference type="ARBA" id="ARBA00022989"/>
    </source>
</evidence>
<dbReference type="PANTHER" id="PTHR38766">
    <property type="entry name" value="FLAGELLAR PROTEIN FLIO"/>
    <property type="match status" value="1"/>
</dbReference>
<evidence type="ECO:0000256" key="3">
    <source>
        <dbReference type="ARBA" id="ARBA00022475"/>
    </source>
</evidence>
<evidence type="ECO:0000256" key="8">
    <source>
        <dbReference type="ARBA" id="ARBA00037937"/>
    </source>
</evidence>
<keyword evidence="11" id="KW-1185">Reference proteome</keyword>
<keyword evidence="10" id="KW-0969">Cilium</keyword>
<comment type="similarity">
    <text evidence="8">Belongs to the FliO/MopB family.</text>
</comment>
<gene>
    <name evidence="10" type="ORF">H8S17_03470</name>
</gene>
<evidence type="ECO:0000256" key="4">
    <source>
        <dbReference type="ARBA" id="ARBA00022692"/>
    </source>
</evidence>
<dbReference type="AlphaFoldDB" id="A0A923LMZ9"/>
<evidence type="ECO:0000256" key="9">
    <source>
        <dbReference type="SAM" id="Phobius"/>
    </source>
</evidence>
<dbReference type="GO" id="GO:0009425">
    <property type="term" value="C:bacterial-type flagellum basal body"/>
    <property type="evidence" value="ECO:0007669"/>
    <property type="project" value="UniProtKB-SubCell"/>
</dbReference>
<keyword evidence="6 9" id="KW-0472">Membrane</keyword>
<evidence type="ECO:0000256" key="2">
    <source>
        <dbReference type="ARBA" id="ARBA00004236"/>
    </source>
</evidence>
<comment type="caution">
    <text evidence="10">The sequence shown here is derived from an EMBL/GenBank/DDBJ whole genome shotgun (WGS) entry which is preliminary data.</text>
</comment>
<dbReference type="PANTHER" id="PTHR38766:SF1">
    <property type="entry name" value="FLAGELLAR PROTEIN FLIO"/>
    <property type="match status" value="1"/>
</dbReference>
<name>A0A923LMZ9_9FIRM</name>
<keyword evidence="7" id="KW-0975">Bacterial flagellum</keyword>
<dbReference type="InterPro" id="IPR022781">
    <property type="entry name" value="Flagellar_biosynth_FliO"/>
</dbReference>
<comment type="subcellular location">
    <subcellularLocation>
        <location evidence="1">Bacterial flagellum basal body</location>
    </subcellularLocation>
    <subcellularLocation>
        <location evidence="2">Cell membrane</location>
    </subcellularLocation>
</comment>
<proteinExistence type="inferred from homology"/>
<keyword evidence="10" id="KW-0966">Cell projection</keyword>